<dbReference type="InterPro" id="IPR006680">
    <property type="entry name" value="Amidohydro-rel"/>
</dbReference>
<dbReference type="Pfam" id="PF01979">
    <property type="entry name" value="Amidohydro_1"/>
    <property type="match status" value="1"/>
</dbReference>
<dbReference type="Gene3D" id="3.40.50.10910">
    <property type="entry name" value="Amidohydrolase"/>
    <property type="match status" value="1"/>
</dbReference>
<evidence type="ECO:0000259" key="1">
    <source>
        <dbReference type="Pfam" id="PF01979"/>
    </source>
</evidence>
<comment type="caution">
    <text evidence="2">The sequence shown here is derived from an EMBL/GenBank/DDBJ whole genome shotgun (WGS) entry which is preliminary data.</text>
</comment>
<dbReference type="InterPro" id="IPR051781">
    <property type="entry name" value="Metallo-dep_Hydrolase"/>
</dbReference>
<dbReference type="SUPFAM" id="SSF51556">
    <property type="entry name" value="Metallo-dependent hydrolases"/>
    <property type="match status" value="1"/>
</dbReference>
<dbReference type="EMBL" id="JBHRTS010000002">
    <property type="protein sequence ID" value="MFC3193383.1"/>
    <property type="molecule type" value="Genomic_DNA"/>
</dbReference>
<dbReference type="PANTHER" id="PTHR43135">
    <property type="entry name" value="ALPHA-D-RIBOSE 1-METHYLPHOSPHONATE 5-TRIPHOSPHATE DIPHOSPHATASE"/>
    <property type="match status" value="1"/>
</dbReference>
<dbReference type="Gene3D" id="3.30.110.90">
    <property type="entry name" value="Amidohydrolase"/>
    <property type="match status" value="1"/>
</dbReference>
<reference evidence="3" key="1">
    <citation type="journal article" date="2019" name="Int. J. Syst. Evol. Microbiol.">
        <title>The Global Catalogue of Microorganisms (GCM) 10K type strain sequencing project: providing services to taxonomists for standard genome sequencing and annotation.</title>
        <authorList>
            <consortium name="The Broad Institute Genomics Platform"/>
            <consortium name="The Broad Institute Genome Sequencing Center for Infectious Disease"/>
            <person name="Wu L."/>
            <person name="Ma J."/>
        </authorList>
    </citation>
    <scope>NUCLEOTIDE SEQUENCE [LARGE SCALE GENOMIC DNA]</scope>
    <source>
        <strain evidence="3">KCTC 42953</strain>
    </source>
</reference>
<evidence type="ECO:0000313" key="2">
    <source>
        <dbReference type="EMBL" id="MFC3193383.1"/>
    </source>
</evidence>
<protein>
    <submittedName>
        <fullName evidence="2">Amidohydrolase family protein</fullName>
    </submittedName>
</protein>
<keyword evidence="3" id="KW-1185">Reference proteome</keyword>
<sequence length="520" mass="58595">MKKMIKKPGLLFLAMIVLLIAAAFLLYELPLKGPEVRPAKGDVFITNIHVVDVVNARIREQQNVVITDGRIAAISPTLRHVDFSDHRLIEGSGRYLMPGLWDMHTHSLKISPHIHHPLFIRYGVTSVRDMSGCLEQDDPYWACPKDRQQWSALADAGEVVSPMYHQQSSYQTNGGNEVPDGFADFFRINSINNASQMIDFYMEQDIDFIKTYSELSTEQFSWLAEKAAEQGMALAGHKPLKIPLREALESQMLSIEHGRLFAFECYADIDDFRALPDPIAAYNADKIRAIINQQDKQKCNQLMQAMANSHTAWVPTLTTLKMSADARKEDKPDDNHLRYIPSVVQKLIWQPDRQRAATGEDHEGRFVHQDYYQLVETQIQQAHQQGVKILVGTDNIDTHVYSGLSVHHELQHLVDAGMPTSDALKAATLWPAQVSGVGDSTGSVDPGKRADLILLRANPLDDIKNTQTIEAVLLNGHLYDHQALMALEQYTIDMASSIHLNTKYLMHMIMSPLMRVQLAD</sequence>
<dbReference type="RefSeq" id="WP_077410069.1">
    <property type="nucleotide sequence ID" value="NZ_MVBD01000002.1"/>
</dbReference>
<organism evidence="2 3">
    <name type="scientific">Marinicella sediminis</name>
    <dbReference type="NCBI Taxonomy" id="1792834"/>
    <lineage>
        <taxon>Bacteria</taxon>
        <taxon>Pseudomonadati</taxon>
        <taxon>Pseudomonadota</taxon>
        <taxon>Gammaproteobacteria</taxon>
        <taxon>Lysobacterales</taxon>
        <taxon>Marinicellaceae</taxon>
        <taxon>Marinicella</taxon>
    </lineage>
</organism>
<evidence type="ECO:0000313" key="3">
    <source>
        <dbReference type="Proteomes" id="UP001595533"/>
    </source>
</evidence>
<dbReference type="PANTHER" id="PTHR43135:SF3">
    <property type="entry name" value="ALPHA-D-RIBOSE 1-METHYLPHOSPHONATE 5-TRIPHOSPHATE DIPHOSPHATASE"/>
    <property type="match status" value="1"/>
</dbReference>
<accession>A0ABV7J5C8</accession>
<dbReference type="InterPro" id="IPR032466">
    <property type="entry name" value="Metal_Hydrolase"/>
</dbReference>
<dbReference type="SUPFAM" id="SSF51338">
    <property type="entry name" value="Composite domain of metallo-dependent hydrolases"/>
    <property type="match status" value="1"/>
</dbReference>
<feature type="domain" description="Amidohydrolase-related" evidence="1">
    <location>
        <begin position="379"/>
        <end position="477"/>
    </location>
</feature>
<dbReference type="InterPro" id="IPR011059">
    <property type="entry name" value="Metal-dep_hydrolase_composite"/>
</dbReference>
<dbReference type="Proteomes" id="UP001595533">
    <property type="component" value="Unassembled WGS sequence"/>
</dbReference>
<dbReference type="Gene3D" id="1.20.58.520">
    <property type="entry name" value="Amidohydrolase"/>
    <property type="match status" value="1"/>
</dbReference>
<proteinExistence type="predicted"/>
<name>A0ABV7J5C8_9GAMM</name>
<gene>
    <name evidence="2" type="ORF">ACFODZ_03900</name>
</gene>
<dbReference type="Gene3D" id="2.30.40.10">
    <property type="entry name" value="Urease, subunit C, domain 1"/>
    <property type="match status" value="1"/>
</dbReference>